<dbReference type="Pfam" id="PF13432">
    <property type="entry name" value="TPR_16"/>
    <property type="match status" value="1"/>
</dbReference>
<sequence>MILKRMRKDLKYILFGLLVIGLPLLSRAGDRPSDWFAKGNEQYAKARYEQALEAYQKVEQSGYSSAAFNFNLGNTYYKLGNMPAAILNYERAYRLAPSDKDIDLNLKLARLKITDKIDEVPELFLLSWWKNFLFFFSLSQLSIGSIVLFIMGFLLLSFYLFAPSSTLKKAAFFSGLGLALIGFVFMLMAGAQSSYFNRHQQAIVFSSSVQVKTGPETALKTLFMIHQGTKVNVLEDQKNWIKIELANGNTGWIEASVVQKI</sequence>
<evidence type="ECO:0000313" key="5">
    <source>
        <dbReference type="Proteomes" id="UP000248198"/>
    </source>
</evidence>
<feature type="transmembrane region" description="Helical" evidence="2">
    <location>
        <begin position="132"/>
        <end position="158"/>
    </location>
</feature>
<evidence type="ECO:0000256" key="1">
    <source>
        <dbReference type="PROSITE-ProRule" id="PRU00339"/>
    </source>
</evidence>
<accession>A0A318U832</accession>
<protein>
    <submittedName>
        <fullName evidence="4">SH3 domain-containing protein</fullName>
    </submittedName>
</protein>
<dbReference type="Gene3D" id="1.25.40.10">
    <property type="entry name" value="Tetratricopeptide repeat domain"/>
    <property type="match status" value="1"/>
</dbReference>
<dbReference type="Pfam" id="PF08239">
    <property type="entry name" value="SH3_3"/>
    <property type="match status" value="1"/>
</dbReference>
<proteinExistence type="predicted"/>
<organism evidence="4 5">
    <name type="scientific">Pedobacter nutrimenti</name>
    <dbReference type="NCBI Taxonomy" id="1241337"/>
    <lineage>
        <taxon>Bacteria</taxon>
        <taxon>Pseudomonadati</taxon>
        <taxon>Bacteroidota</taxon>
        <taxon>Sphingobacteriia</taxon>
        <taxon>Sphingobacteriales</taxon>
        <taxon>Sphingobacteriaceae</taxon>
        <taxon>Pedobacter</taxon>
    </lineage>
</organism>
<keyword evidence="2" id="KW-0812">Transmembrane</keyword>
<comment type="caution">
    <text evidence="4">The sequence shown here is derived from an EMBL/GenBank/DDBJ whole genome shotgun (WGS) entry which is preliminary data.</text>
</comment>
<evidence type="ECO:0000256" key="2">
    <source>
        <dbReference type="SAM" id="Phobius"/>
    </source>
</evidence>
<evidence type="ECO:0000259" key="3">
    <source>
        <dbReference type="PROSITE" id="PS51781"/>
    </source>
</evidence>
<dbReference type="InterPro" id="IPR011990">
    <property type="entry name" value="TPR-like_helical_dom_sf"/>
</dbReference>
<dbReference type="SMART" id="SM00287">
    <property type="entry name" value="SH3b"/>
    <property type="match status" value="1"/>
</dbReference>
<keyword evidence="2" id="KW-0472">Membrane</keyword>
<feature type="transmembrane region" description="Helical" evidence="2">
    <location>
        <begin position="170"/>
        <end position="191"/>
    </location>
</feature>
<keyword evidence="2" id="KW-1133">Transmembrane helix</keyword>
<dbReference type="PROSITE" id="PS50005">
    <property type="entry name" value="TPR"/>
    <property type="match status" value="1"/>
</dbReference>
<feature type="repeat" description="TPR" evidence="1">
    <location>
        <begin position="66"/>
        <end position="99"/>
    </location>
</feature>
<dbReference type="Proteomes" id="UP000248198">
    <property type="component" value="Unassembled WGS sequence"/>
</dbReference>
<name>A0A318U832_9SPHI</name>
<dbReference type="InterPro" id="IPR003646">
    <property type="entry name" value="SH3-like_bac-type"/>
</dbReference>
<keyword evidence="1" id="KW-0802">TPR repeat</keyword>
<dbReference type="EMBL" id="QKLU01000011">
    <property type="protein sequence ID" value="PYF68992.1"/>
    <property type="molecule type" value="Genomic_DNA"/>
</dbReference>
<feature type="domain" description="SH3b" evidence="3">
    <location>
        <begin position="199"/>
        <end position="261"/>
    </location>
</feature>
<dbReference type="InterPro" id="IPR019734">
    <property type="entry name" value="TPR_rpt"/>
</dbReference>
<keyword evidence="5" id="KW-1185">Reference proteome</keyword>
<dbReference type="SUPFAM" id="SSF48452">
    <property type="entry name" value="TPR-like"/>
    <property type="match status" value="1"/>
</dbReference>
<evidence type="ECO:0000313" key="4">
    <source>
        <dbReference type="EMBL" id="PYF68992.1"/>
    </source>
</evidence>
<dbReference type="AlphaFoldDB" id="A0A318U832"/>
<dbReference type="SMART" id="SM00028">
    <property type="entry name" value="TPR"/>
    <property type="match status" value="2"/>
</dbReference>
<dbReference type="PROSITE" id="PS51781">
    <property type="entry name" value="SH3B"/>
    <property type="match status" value="1"/>
</dbReference>
<reference evidence="4 5" key="1">
    <citation type="submission" date="2018-06" db="EMBL/GenBank/DDBJ databases">
        <title>Genomic Encyclopedia of Archaeal and Bacterial Type Strains, Phase II (KMG-II): from individual species to whole genera.</title>
        <authorList>
            <person name="Goeker M."/>
        </authorList>
    </citation>
    <scope>NUCLEOTIDE SEQUENCE [LARGE SCALE GENOMIC DNA]</scope>
    <source>
        <strain evidence="4 5">DSM 27372</strain>
    </source>
</reference>
<gene>
    <name evidence="4" type="ORF">B0O44_111170</name>
</gene>
<dbReference type="Gene3D" id="2.30.30.40">
    <property type="entry name" value="SH3 Domains"/>
    <property type="match status" value="1"/>
</dbReference>